<keyword evidence="3" id="KW-1185">Reference proteome</keyword>
<feature type="signal peptide" evidence="1">
    <location>
        <begin position="1"/>
        <end position="18"/>
    </location>
</feature>
<protein>
    <submittedName>
        <fullName evidence="2">Uncharacterized protein</fullName>
    </submittedName>
</protein>
<evidence type="ECO:0000313" key="3">
    <source>
        <dbReference type="Proteomes" id="UP001353858"/>
    </source>
</evidence>
<accession>A0AAN7SGP6</accession>
<comment type="caution">
    <text evidence="2">The sequence shown here is derived from an EMBL/GenBank/DDBJ whole genome shotgun (WGS) entry which is preliminary data.</text>
</comment>
<evidence type="ECO:0000256" key="1">
    <source>
        <dbReference type="SAM" id="SignalP"/>
    </source>
</evidence>
<sequence>MLKTFVLLAVILSCNVNSEPVDFYPEKLCNAVGGQCILKDECPYPIKYLNRCPRQQHFGAECCHGVSIKEYRCHRFGGECVVNGSRCPYNLQVKRPTNCPAGTFCCILI</sequence>
<proteinExistence type="predicted"/>
<keyword evidence="1" id="KW-0732">Signal</keyword>
<evidence type="ECO:0000313" key="2">
    <source>
        <dbReference type="EMBL" id="KAK4880277.1"/>
    </source>
</evidence>
<gene>
    <name evidence="2" type="ORF">RN001_008423</name>
</gene>
<organism evidence="2 3">
    <name type="scientific">Aquatica leii</name>
    <dbReference type="NCBI Taxonomy" id="1421715"/>
    <lineage>
        <taxon>Eukaryota</taxon>
        <taxon>Metazoa</taxon>
        <taxon>Ecdysozoa</taxon>
        <taxon>Arthropoda</taxon>
        <taxon>Hexapoda</taxon>
        <taxon>Insecta</taxon>
        <taxon>Pterygota</taxon>
        <taxon>Neoptera</taxon>
        <taxon>Endopterygota</taxon>
        <taxon>Coleoptera</taxon>
        <taxon>Polyphaga</taxon>
        <taxon>Elateriformia</taxon>
        <taxon>Elateroidea</taxon>
        <taxon>Lampyridae</taxon>
        <taxon>Luciolinae</taxon>
        <taxon>Aquatica</taxon>
    </lineage>
</organism>
<dbReference type="Proteomes" id="UP001353858">
    <property type="component" value="Unassembled WGS sequence"/>
</dbReference>
<reference evidence="3" key="1">
    <citation type="submission" date="2023-01" db="EMBL/GenBank/DDBJ databases">
        <title>Key to firefly adult light organ development and bioluminescence: homeobox transcription factors regulate luciferase expression and transportation to peroxisome.</title>
        <authorList>
            <person name="Fu X."/>
        </authorList>
    </citation>
    <scope>NUCLEOTIDE SEQUENCE [LARGE SCALE GENOMIC DNA]</scope>
</reference>
<feature type="chain" id="PRO_5043007091" evidence="1">
    <location>
        <begin position="19"/>
        <end position="109"/>
    </location>
</feature>
<name>A0AAN7SGP6_9COLE</name>
<dbReference type="AlphaFoldDB" id="A0AAN7SGP6"/>
<dbReference type="EMBL" id="JARPUR010000003">
    <property type="protein sequence ID" value="KAK4880277.1"/>
    <property type="molecule type" value="Genomic_DNA"/>
</dbReference>